<keyword evidence="1" id="KW-0723">Serine/threonine-protein kinase</keyword>
<comment type="caution">
    <text evidence="1">The sequence shown here is derived from an EMBL/GenBank/DDBJ whole genome shotgun (WGS) entry which is preliminary data.</text>
</comment>
<dbReference type="SMART" id="SM00248">
    <property type="entry name" value="ANK"/>
    <property type="match status" value="2"/>
</dbReference>
<dbReference type="InterPro" id="IPR036770">
    <property type="entry name" value="Ankyrin_rpt-contain_sf"/>
</dbReference>
<keyword evidence="1" id="KW-0418">Kinase</keyword>
<name>V6TDA4_GIAIN</name>
<evidence type="ECO:0000313" key="1">
    <source>
        <dbReference type="EMBL" id="ESU34795.1"/>
    </source>
</evidence>
<protein>
    <submittedName>
        <fullName evidence="1">Serine/threonine protein kinase</fullName>
    </submittedName>
</protein>
<dbReference type="PANTHER" id="PTHR24184">
    <property type="entry name" value="SI:CH211-189E2.2"/>
    <property type="match status" value="1"/>
</dbReference>
<dbReference type="Pfam" id="PF12796">
    <property type="entry name" value="Ank_2"/>
    <property type="match status" value="1"/>
</dbReference>
<dbReference type="VEuPathDB" id="GiardiaDB:QR46_4916"/>
<dbReference type="VEuPathDB" id="GiardiaDB:DHA2_154323"/>
<dbReference type="Gene3D" id="1.25.40.20">
    <property type="entry name" value="Ankyrin repeat-containing domain"/>
    <property type="match status" value="1"/>
</dbReference>
<reference evidence="1 2" key="2">
    <citation type="journal article" date="2013" name="Genome Biol. Evol.">
        <title>Genome sequencing of Giardia lamblia genotypes A2 and B isolates (DH and GS) and comparative analysis with the genomes of genotypes A1 and E (WB and Pig).</title>
        <authorList>
            <person name="Adam R.D."/>
            <person name="Dahlstrom E.W."/>
            <person name="Martens C.A."/>
            <person name="Bruno D.P."/>
            <person name="Barbian K.D."/>
            <person name="Ricklefs S.M."/>
            <person name="Hernandez M.M."/>
            <person name="Narla N.P."/>
            <person name="Patel R.B."/>
            <person name="Porcella S.F."/>
            <person name="Nash T.E."/>
        </authorList>
    </citation>
    <scope>NUCLEOTIDE SEQUENCE [LARGE SCALE GENOMIC DNA]</scope>
    <source>
        <strain evidence="1 2">DH</strain>
    </source>
</reference>
<evidence type="ECO:0000313" key="2">
    <source>
        <dbReference type="Proteomes" id="UP000018320"/>
    </source>
</evidence>
<dbReference type="InterPro" id="IPR002110">
    <property type="entry name" value="Ankyrin_rpt"/>
</dbReference>
<dbReference type="EMBL" id="AHGT01000147">
    <property type="protein sequence ID" value="ESU34795.1"/>
    <property type="molecule type" value="Genomic_DNA"/>
</dbReference>
<reference evidence="2" key="1">
    <citation type="submission" date="2012-02" db="EMBL/GenBank/DDBJ databases">
        <title>Genome sequencing of Giardia lamblia Genotypes A2 and B isolates (DH and GS) and comparative analysis with the genomes of Genotypes A1 and E (WB and Pig).</title>
        <authorList>
            <person name="Adam R."/>
            <person name="Dahlstrom E."/>
            <person name="Martens C."/>
            <person name="Bruno D."/>
            <person name="Barbian K."/>
            <person name="Porcella S.F."/>
            <person name="Nash T."/>
        </authorList>
    </citation>
    <scope>NUCLEOTIDE SEQUENCE</scope>
    <source>
        <strain evidence="2">DH</strain>
    </source>
</reference>
<dbReference type="PANTHER" id="PTHR24184:SF11">
    <property type="entry name" value="ANKYRIN REPEAT AND SOCS BOX CONTAINING 3"/>
    <property type="match status" value="1"/>
</dbReference>
<gene>
    <name evidence="1" type="ORF">DHA2_154323</name>
</gene>
<proteinExistence type="predicted"/>
<keyword evidence="1" id="KW-0808">Transferase</keyword>
<dbReference type="SUPFAM" id="SSF48403">
    <property type="entry name" value="Ankyrin repeat"/>
    <property type="match status" value="1"/>
</dbReference>
<organism evidence="1 2">
    <name type="scientific">Giardia intestinalis</name>
    <name type="common">Giardia lamblia</name>
    <dbReference type="NCBI Taxonomy" id="5741"/>
    <lineage>
        <taxon>Eukaryota</taxon>
        <taxon>Metamonada</taxon>
        <taxon>Diplomonadida</taxon>
        <taxon>Hexamitidae</taxon>
        <taxon>Giardiinae</taxon>
        <taxon>Giardia</taxon>
    </lineage>
</organism>
<dbReference type="Proteomes" id="UP000018320">
    <property type="component" value="Unassembled WGS sequence"/>
</dbReference>
<accession>V6TDA4</accession>
<dbReference type="AlphaFoldDB" id="V6TDA4"/>
<sequence length="199" mass="22966">MKKALNNDIKGIYENSVPSKLRNSFRRYIDLNFWFIRDTSCEDKNGNQDESDLYKQHIESIRRDIQTLVAEVINQLASSERLFLTLADSAEFYRKIWDTVCNNENFDAPFIQMVFLTKMLDDNGVTSLMKVAIKGDINSVRLLIPSQKELKDRKNHNALYYSLKNGHLEVAEMLISYEDPTDDDGMTALMRAVIRGAQS</sequence>
<dbReference type="GO" id="GO:0004674">
    <property type="term" value="F:protein serine/threonine kinase activity"/>
    <property type="evidence" value="ECO:0007669"/>
    <property type="project" value="UniProtKB-KW"/>
</dbReference>